<protein>
    <recommendedName>
        <fullName evidence="3">FAD-binding domain-containing protein</fullName>
    </recommendedName>
</protein>
<dbReference type="PANTHER" id="PTHR42685">
    <property type="entry name" value="GERANYLGERANYL DIPHOSPHATE REDUCTASE"/>
    <property type="match status" value="1"/>
</dbReference>
<dbReference type="STRING" id="1802579.A2310_04995"/>
<sequence>MKKIEKFPKIIIVGAGPIGCYLGQMLKHYGFNPLLFEEHKEVGLPVSCAGIVGKDVFSATVIPISKQSILNVIDGAKINFNDSAFLLKRPSVAYIVDRAAFDKNLSLGLDIQFETRLEDIKKEENGYLLKTTKGEYFAEILIGADGPYSRVRKLLGFNSNLTLYKGLQYRIKKEVPDKDRVQVNYIKPFSFFNWLIPEGNGIVRIGTISNKPIFELEKFMEENGIKGEIIEKNAGPVPIGTCDLVKENAALVGDAACQVKPITAGGIFYGIKSAEILAKAIKNENLKNYEQEWEESFGKEISLCLLIRYVMENIDNKVLKKVFEYIKENAPLIEKMGDFENHSSVLWSLVANPRTYPTIGSVFMGVMKNPKILMRLLRRR</sequence>
<evidence type="ECO:0000313" key="2">
    <source>
        <dbReference type="Proteomes" id="UP000178417"/>
    </source>
</evidence>
<gene>
    <name evidence="1" type="ORF">A2310_04995</name>
</gene>
<dbReference type="InterPro" id="IPR050407">
    <property type="entry name" value="Geranylgeranyl_reductase"/>
</dbReference>
<proteinExistence type="predicted"/>
<evidence type="ECO:0008006" key="3">
    <source>
        <dbReference type="Google" id="ProtNLM"/>
    </source>
</evidence>
<dbReference type="Gene3D" id="3.30.9.10">
    <property type="entry name" value="D-Amino Acid Oxidase, subunit A, domain 2"/>
    <property type="match status" value="1"/>
</dbReference>
<accession>A0A1F4SP05</accession>
<dbReference type="SUPFAM" id="SSF51905">
    <property type="entry name" value="FAD/NAD(P)-binding domain"/>
    <property type="match status" value="1"/>
</dbReference>
<name>A0A1F4SP05_UNCSA</name>
<reference evidence="1 2" key="1">
    <citation type="journal article" date="2016" name="Nat. Commun.">
        <title>Thousands of microbial genomes shed light on interconnected biogeochemical processes in an aquifer system.</title>
        <authorList>
            <person name="Anantharaman K."/>
            <person name="Brown C.T."/>
            <person name="Hug L.A."/>
            <person name="Sharon I."/>
            <person name="Castelle C.J."/>
            <person name="Probst A.J."/>
            <person name="Thomas B.C."/>
            <person name="Singh A."/>
            <person name="Wilkins M.J."/>
            <person name="Karaoz U."/>
            <person name="Brodie E.L."/>
            <person name="Williams K.H."/>
            <person name="Hubbard S.S."/>
            <person name="Banfield J.F."/>
        </authorList>
    </citation>
    <scope>NUCLEOTIDE SEQUENCE [LARGE SCALE GENOMIC DNA]</scope>
</reference>
<dbReference type="Gene3D" id="3.50.50.60">
    <property type="entry name" value="FAD/NAD(P)-binding domain"/>
    <property type="match status" value="1"/>
</dbReference>
<dbReference type="InterPro" id="IPR036188">
    <property type="entry name" value="FAD/NAD-bd_sf"/>
</dbReference>
<dbReference type="EMBL" id="MEUB01000031">
    <property type="protein sequence ID" value="OGC22176.1"/>
    <property type="molecule type" value="Genomic_DNA"/>
</dbReference>
<dbReference type="Pfam" id="PF13738">
    <property type="entry name" value="Pyr_redox_3"/>
    <property type="match status" value="1"/>
</dbReference>
<dbReference type="AlphaFoldDB" id="A0A1F4SP05"/>
<organism evidence="1 2">
    <name type="scientific">candidate division WOR-1 bacterium RIFOXYB2_FULL_37_13</name>
    <dbReference type="NCBI Taxonomy" id="1802579"/>
    <lineage>
        <taxon>Bacteria</taxon>
        <taxon>Bacillati</taxon>
        <taxon>Saganbacteria</taxon>
    </lineage>
</organism>
<evidence type="ECO:0000313" key="1">
    <source>
        <dbReference type="EMBL" id="OGC22176.1"/>
    </source>
</evidence>
<dbReference type="Proteomes" id="UP000178417">
    <property type="component" value="Unassembled WGS sequence"/>
</dbReference>
<dbReference type="PANTHER" id="PTHR42685:SF21">
    <property type="entry name" value="DEHYDROGENASE (FLAVOPROTEIN)-LIKE PROTEIN"/>
    <property type="match status" value="1"/>
</dbReference>
<dbReference type="PRINTS" id="PR00420">
    <property type="entry name" value="RNGMNOXGNASE"/>
</dbReference>
<comment type="caution">
    <text evidence="1">The sequence shown here is derived from an EMBL/GenBank/DDBJ whole genome shotgun (WGS) entry which is preliminary data.</text>
</comment>